<sequence length="625" mass="69248">MKSTPSAVSCTVALLLFFSLLIAESITPQLSHAQDLRRLDVERIASNRVAVFQDYTRYAAVIVESSVPNLRINSTLGIVADLSEPAIGVYRVIIEPRPQILTFEAPGFMQTRIGTGPLQARQVVEFTAKPQSRSENLISVIFNVTPADARIAVDGELIRSGETVALPAGTREVQIEREGYRAISDFVEVSERNIQFNYRLDEIDIVPVRIRSNVEGARVVIDGTERGEIDRSGTRGLFLYPGSYALQLTQTGFVSQSRTIVVSEEGDNEFTVNLTRNIGELALTVTPADATVLINREEVAGQRLLELAPGRYRLEIEKEHYEPLSETIDIALNERLSRDITLQAHTGSLQFNVTPGDARVELIDATGRTVNEWNGLSLLRNVKAGPYTLRATAEGHLPEEQQIVIVLDETLRVSILMEEGFIGACRSTTITDIDGNTYRTVSIGDQCWMAENLNTSRYRDGSAIPNVRGNTDWTRLNSGAWAYYRNRRSNGRTYGKLYNWHAVNDRRGLCPEGWRVPSDRDWTILEDNLGGRNIAGGKLKSTGTQHWRSPNTGATNESAFSALPGGWRSDNIRSFSNLGSNGLWWSSSEDSTDYAWLRVLDHGDASVSRGNGNKGYGFSVRCVGD</sequence>
<dbReference type="GO" id="GO:0030246">
    <property type="term" value="F:carbohydrate binding"/>
    <property type="evidence" value="ECO:0007669"/>
    <property type="project" value="InterPro"/>
</dbReference>
<evidence type="ECO:0000259" key="2">
    <source>
        <dbReference type="Pfam" id="PF08308"/>
    </source>
</evidence>
<feature type="domain" description="PEGA" evidence="2">
    <location>
        <begin position="144"/>
        <end position="202"/>
    </location>
</feature>
<dbReference type="PANTHER" id="PTHR36194">
    <property type="entry name" value="S-LAYER-LIKE PROTEIN"/>
    <property type="match status" value="1"/>
</dbReference>
<keyword evidence="5" id="KW-1185">Reference proteome</keyword>
<accession>A0A345UL34</accession>
<dbReference type="InterPro" id="IPR011871">
    <property type="entry name" value="Fib_succ_major"/>
</dbReference>
<dbReference type="EMBL" id="CP027806">
    <property type="protein sequence ID" value="AXJ01186.1"/>
    <property type="molecule type" value="Genomic_DNA"/>
</dbReference>
<feature type="domain" description="PEGA" evidence="2">
    <location>
        <begin position="208"/>
        <end position="276"/>
    </location>
</feature>
<dbReference type="SUPFAM" id="SSF49452">
    <property type="entry name" value="Starch-binding domain-like"/>
    <property type="match status" value="1"/>
</dbReference>
<dbReference type="NCBIfam" id="TIGR02145">
    <property type="entry name" value="Fib_succ_major"/>
    <property type="match status" value="1"/>
</dbReference>
<feature type="domain" description="PEGA" evidence="2">
    <location>
        <begin position="279"/>
        <end position="343"/>
    </location>
</feature>
<evidence type="ECO:0000259" key="3">
    <source>
        <dbReference type="Pfam" id="PF09603"/>
    </source>
</evidence>
<reference evidence="4 5" key="1">
    <citation type="submission" date="2018-03" db="EMBL/GenBank/DDBJ databases">
        <title>Phenotypic and genomic properties of Cyclonatronum proteinivorum gen. nov., sp. nov., a haloalkaliphilic bacteroidete from soda lakes possessing Na+-translocating rhodopsin.</title>
        <authorList>
            <person name="Toshchakov S.V."/>
            <person name="Korzhenkov A."/>
            <person name="Samarov N.I."/>
            <person name="Kublanov I.V."/>
            <person name="Muntyan M.S."/>
            <person name="Sorokin D.Y."/>
        </authorList>
    </citation>
    <scope>NUCLEOTIDE SEQUENCE [LARGE SCALE GENOMIC DNA]</scope>
    <source>
        <strain evidence="4 5">Omega</strain>
    </source>
</reference>
<name>A0A345UL34_9BACT</name>
<proteinExistence type="predicted"/>
<dbReference type="RefSeq" id="WP_114984409.1">
    <property type="nucleotide sequence ID" value="NZ_CP027806.1"/>
</dbReference>
<evidence type="ECO:0000313" key="5">
    <source>
        <dbReference type="Proteomes" id="UP000254808"/>
    </source>
</evidence>
<feature type="compositionally biased region" description="Polar residues" evidence="1">
    <location>
        <begin position="541"/>
        <end position="555"/>
    </location>
</feature>
<feature type="domain" description="Fibrobacter succinogenes major paralogous" evidence="3">
    <location>
        <begin position="441"/>
        <end position="623"/>
    </location>
</feature>
<evidence type="ECO:0000256" key="1">
    <source>
        <dbReference type="SAM" id="MobiDB-lite"/>
    </source>
</evidence>
<dbReference type="KEGG" id="cprv:CYPRO_1936"/>
<dbReference type="InterPro" id="IPR013229">
    <property type="entry name" value="PEGA"/>
</dbReference>
<evidence type="ECO:0000313" key="4">
    <source>
        <dbReference type="EMBL" id="AXJ01186.1"/>
    </source>
</evidence>
<protein>
    <submittedName>
        <fullName evidence="4">Major paralogous domain-containing protein</fullName>
    </submittedName>
</protein>
<dbReference type="OrthoDB" id="9805760at2"/>
<dbReference type="Proteomes" id="UP000254808">
    <property type="component" value="Chromosome"/>
</dbReference>
<feature type="region of interest" description="Disordered" evidence="1">
    <location>
        <begin position="535"/>
        <end position="555"/>
    </location>
</feature>
<dbReference type="InterPro" id="IPR013784">
    <property type="entry name" value="Carb-bd-like_fold"/>
</dbReference>
<gene>
    <name evidence="4" type="ORF">CYPRO_1936</name>
</gene>
<dbReference type="Pfam" id="PF09603">
    <property type="entry name" value="Fib_succ_major"/>
    <property type="match status" value="1"/>
</dbReference>
<organism evidence="4 5">
    <name type="scientific">Cyclonatronum proteinivorum</name>
    <dbReference type="NCBI Taxonomy" id="1457365"/>
    <lineage>
        <taxon>Bacteria</taxon>
        <taxon>Pseudomonadati</taxon>
        <taxon>Balneolota</taxon>
        <taxon>Balneolia</taxon>
        <taxon>Balneolales</taxon>
        <taxon>Cyclonatronaceae</taxon>
        <taxon>Cyclonatronum</taxon>
    </lineage>
</organism>
<dbReference type="Pfam" id="PF08308">
    <property type="entry name" value="PEGA"/>
    <property type="match status" value="3"/>
</dbReference>
<dbReference type="AlphaFoldDB" id="A0A345UL34"/>
<dbReference type="PANTHER" id="PTHR36194:SF1">
    <property type="entry name" value="S-LAYER-LIKE PROTEIN"/>
    <property type="match status" value="1"/>
</dbReference>